<dbReference type="AlphaFoldDB" id="A0AAV7F5B8"/>
<dbReference type="PANTHER" id="PTHR31642:SF11">
    <property type="entry name" value="SHIKIMATE O-HYDROXYCINNAMOYLTRANSFERASE"/>
    <property type="match status" value="1"/>
</dbReference>
<comment type="similarity">
    <text evidence="1">Belongs to the plant acyltransferase family.</text>
</comment>
<proteinExistence type="inferred from homology"/>
<organism evidence="4 5">
    <name type="scientific">Aristolochia fimbriata</name>
    <name type="common">White veined hardy Dutchman's pipe vine</name>
    <dbReference type="NCBI Taxonomy" id="158543"/>
    <lineage>
        <taxon>Eukaryota</taxon>
        <taxon>Viridiplantae</taxon>
        <taxon>Streptophyta</taxon>
        <taxon>Embryophyta</taxon>
        <taxon>Tracheophyta</taxon>
        <taxon>Spermatophyta</taxon>
        <taxon>Magnoliopsida</taxon>
        <taxon>Magnoliidae</taxon>
        <taxon>Piperales</taxon>
        <taxon>Aristolochiaceae</taxon>
        <taxon>Aristolochia</taxon>
    </lineage>
</organism>
<evidence type="ECO:0000313" key="5">
    <source>
        <dbReference type="Proteomes" id="UP000825729"/>
    </source>
</evidence>
<sequence length="444" mass="48744">MIVEVKESGLVRPASDTPRRILSTSNVDLVVARVHTLSIYFYRPSGASDFIFDAALLKDALARALVPFYPIAGRLKRRERGRVEIVCNAEGVLFLVAETDSVVDDLGDFTPTVEFKQLFPKVPSVDDDYSDVPLLLIQVTHFKCGGVSLGVGVHHVVADGSAAFHFINYWSDVTRGVLDPPEVPRPFIDRTILQPRDPPSPAFPHVEYHPSPSLKKIMSKSTEKEATAAATLRITPHQLDLLKSKAKDGESGTGKPYSTFVSLAAHVWRCACMARGLADDQETKLHTPADARGRLRPPLPPGYFGCGIFITAANAVAGELTSKPAAYAARKIREAVARVDDDEYLRSALDYLELQPDLSPHSPLVRGAHTFGCPNLGIVSWARLPIHDADFGWGRPIFMGPGNVLYEGYSILLSSPTNDGSLYLAISLKAHHMERFKKLFYDCL</sequence>
<accession>A0AAV7F5B8</accession>
<dbReference type="InterPro" id="IPR050317">
    <property type="entry name" value="Plant_Fungal_Acyltransferase"/>
</dbReference>
<dbReference type="FunFam" id="3.30.559.10:FF:000008">
    <property type="entry name" value="Tryptamine hydroxycinnamoyl transferase"/>
    <property type="match status" value="1"/>
</dbReference>
<comment type="caution">
    <text evidence="4">The sequence shown here is derived from an EMBL/GenBank/DDBJ whole genome shotgun (WGS) entry which is preliminary data.</text>
</comment>
<evidence type="ECO:0000313" key="4">
    <source>
        <dbReference type="EMBL" id="KAG9455899.1"/>
    </source>
</evidence>
<dbReference type="Pfam" id="PF02458">
    <property type="entry name" value="Transferase"/>
    <property type="match status" value="1"/>
</dbReference>
<evidence type="ECO:0000256" key="2">
    <source>
        <dbReference type="ARBA" id="ARBA00022679"/>
    </source>
</evidence>
<dbReference type="InterPro" id="IPR023213">
    <property type="entry name" value="CAT-like_dom_sf"/>
</dbReference>
<gene>
    <name evidence="4" type="ORF">H6P81_000407</name>
</gene>
<keyword evidence="2" id="KW-0808">Transferase</keyword>
<dbReference type="PANTHER" id="PTHR31642">
    <property type="entry name" value="TRICHOTHECENE 3-O-ACETYLTRANSFERASE"/>
    <property type="match status" value="1"/>
</dbReference>
<dbReference type="Proteomes" id="UP000825729">
    <property type="component" value="Unassembled WGS sequence"/>
</dbReference>
<keyword evidence="3" id="KW-0012">Acyltransferase</keyword>
<keyword evidence="5" id="KW-1185">Reference proteome</keyword>
<name>A0AAV7F5B8_ARIFI</name>
<evidence type="ECO:0000256" key="3">
    <source>
        <dbReference type="ARBA" id="ARBA00023315"/>
    </source>
</evidence>
<dbReference type="EMBL" id="JAINDJ010000002">
    <property type="protein sequence ID" value="KAG9455899.1"/>
    <property type="molecule type" value="Genomic_DNA"/>
</dbReference>
<reference evidence="4 5" key="1">
    <citation type="submission" date="2021-07" db="EMBL/GenBank/DDBJ databases">
        <title>The Aristolochia fimbriata genome: insights into angiosperm evolution, floral development and chemical biosynthesis.</title>
        <authorList>
            <person name="Jiao Y."/>
        </authorList>
    </citation>
    <scope>NUCLEOTIDE SEQUENCE [LARGE SCALE GENOMIC DNA]</scope>
    <source>
        <strain evidence="4">IBCAS-2021</strain>
        <tissue evidence="4">Leaf</tissue>
    </source>
</reference>
<dbReference type="GO" id="GO:0016747">
    <property type="term" value="F:acyltransferase activity, transferring groups other than amino-acyl groups"/>
    <property type="evidence" value="ECO:0007669"/>
    <property type="project" value="TreeGrafter"/>
</dbReference>
<dbReference type="Gene3D" id="3.30.559.10">
    <property type="entry name" value="Chloramphenicol acetyltransferase-like domain"/>
    <property type="match status" value="2"/>
</dbReference>
<evidence type="ECO:0000256" key="1">
    <source>
        <dbReference type="ARBA" id="ARBA00009861"/>
    </source>
</evidence>
<protein>
    <submittedName>
        <fullName evidence="4">Uncharacterized protein</fullName>
    </submittedName>
</protein>